<evidence type="ECO:0000313" key="3">
    <source>
        <dbReference type="Proteomes" id="UP000185746"/>
    </source>
</evidence>
<dbReference type="RefSeq" id="WP_075527961.1">
    <property type="nucleotide sequence ID" value="NZ_CP017560.1"/>
</dbReference>
<proteinExistence type="inferred from homology"/>
<evidence type="ECO:0008006" key="4">
    <source>
        <dbReference type="Google" id="ProtNLM"/>
    </source>
</evidence>
<sequence length="129" mass="14118">MADKEMPSFVGMVPSEDEALGRVQLAPEVLEVIIGIATNEVKGVAHTRGNFATGVAEKFGRTQHGKGVKTSWSEDGLTVDVYCVVQYGFSVREVAFEIQKQVRNAIYNMTSLETKEVNIHITGIESETV</sequence>
<comment type="similarity">
    <text evidence="1">Belongs to the asp23 family.</text>
</comment>
<dbReference type="PANTHER" id="PTHR34297">
    <property type="entry name" value="HYPOTHETICAL CYTOSOLIC PROTEIN-RELATED"/>
    <property type="match status" value="1"/>
</dbReference>
<evidence type="ECO:0000256" key="1">
    <source>
        <dbReference type="ARBA" id="ARBA00005721"/>
    </source>
</evidence>
<gene>
    <name evidence="2" type="ORF">BI350_09920</name>
</gene>
<dbReference type="Proteomes" id="UP000185746">
    <property type="component" value="Chromosome"/>
</dbReference>
<reference evidence="2 3" key="1">
    <citation type="submission" date="2016-09" db="EMBL/GenBank/DDBJ databases">
        <title>Complete genome sequence of the Lysinibacillus sphaericus LMG 22257, a specie of Bacillus with ureolytic activity that can effectively biodeposit calcium carbonate.</title>
        <authorList>
            <person name="Yan W."/>
        </authorList>
    </citation>
    <scope>NUCLEOTIDE SEQUENCE [LARGE SCALE GENOMIC DNA]</scope>
    <source>
        <strain evidence="2 3">LMG 22257</strain>
    </source>
</reference>
<protein>
    <recommendedName>
        <fullName evidence="4">Alkaline-shock protein</fullName>
    </recommendedName>
</protein>
<keyword evidence="3" id="KW-1185">Reference proteome</keyword>
<dbReference type="InterPro" id="IPR005531">
    <property type="entry name" value="Asp23"/>
</dbReference>
<dbReference type="Pfam" id="PF03780">
    <property type="entry name" value="Asp23"/>
    <property type="match status" value="1"/>
</dbReference>
<name>A0A1D8JGG2_9BACL</name>
<organism evidence="2 3">
    <name type="scientific">Sporosarcina ureilytica</name>
    <dbReference type="NCBI Taxonomy" id="298596"/>
    <lineage>
        <taxon>Bacteria</taxon>
        <taxon>Bacillati</taxon>
        <taxon>Bacillota</taxon>
        <taxon>Bacilli</taxon>
        <taxon>Bacillales</taxon>
        <taxon>Caryophanaceae</taxon>
        <taxon>Sporosarcina</taxon>
    </lineage>
</organism>
<dbReference type="EMBL" id="CP017560">
    <property type="protein sequence ID" value="AOV07819.1"/>
    <property type="molecule type" value="Genomic_DNA"/>
</dbReference>
<dbReference type="AlphaFoldDB" id="A0A1D8JGG2"/>
<evidence type="ECO:0000313" key="2">
    <source>
        <dbReference type="EMBL" id="AOV07819.1"/>
    </source>
</evidence>
<accession>A0A1D8JGG2</accession>
<dbReference type="PANTHER" id="PTHR34297:SF1">
    <property type="entry name" value="ASP23_GLS24 FAMILY ENVELOPE STRESS RESPONSE PROTEIN"/>
    <property type="match status" value="1"/>
</dbReference>
<dbReference type="KEGG" id="surl:BI350_09920"/>